<gene>
    <name evidence="1" type="ORF">HDA36_001402</name>
</gene>
<proteinExistence type="predicted"/>
<evidence type="ECO:0000313" key="1">
    <source>
        <dbReference type="EMBL" id="MBB5431318.1"/>
    </source>
</evidence>
<accession>A0A7W8VCU6</accession>
<dbReference type="AlphaFoldDB" id="A0A7W8VCU6"/>
<sequence>MIRIISARRARAARDAETTIARLRQELAQAVAGEEHWKQAAARAERDGRDRADVERMLLTLGRPPEGGDPALSRWYWIRLALMLGPLLAADRPVLRSTLYEAERQVKAVIDDLEAGR</sequence>
<dbReference type="EMBL" id="JACHDB010000001">
    <property type="protein sequence ID" value="MBB5431318.1"/>
    <property type="molecule type" value="Genomic_DNA"/>
</dbReference>
<dbReference type="Proteomes" id="UP000572635">
    <property type="component" value="Unassembled WGS sequence"/>
</dbReference>
<keyword evidence="2" id="KW-1185">Reference proteome</keyword>
<protein>
    <submittedName>
        <fullName evidence="1">Uncharacterized protein</fullName>
    </submittedName>
</protein>
<name>A0A7W8VCU6_9ACTN</name>
<dbReference type="RefSeq" id="WP_184390878.1">
    <property type="nucleotide sequence ID" value="NZ_JACHDB010000001.1"/>
</dbReference>
<comment type="caution">
    <text evidence="1">The sequence shown here is derived from an EMBL/GenBank/DDBJ whole genome shotgun (WGS) entry which is preliminary data.</text>
</comment>
<organism evidence="1 2">
    <name type="scientific">Nocardiopsis composta</name>
    <dbReference type="NCBI Taxonomy" id="157465"/>
    <lineage>
        <taxon>Bacteria</taxon>
        <taxon>Bacillati</taxon>
        <taxon>Actinomycetota</taxon>
        <taxon>Actinomycetes</taxon>
        <taxon>Streptosporangiales</taxon>
        <taxon>Nocardiopsidaceae</taxon>
        <taxon>Nocardiopsis</taxon>
    </lineage>
</organism>
<reference evidence="1 2" key="1">
    <citation type="submission" date="2020-08" db="EMBL/GenBank/DDBJ databases">
        <title>Sequencing the genomes of 1000 actinobacteria strains.</title>
        <authorList>
            <person name="Klenk H.-P."/>
        </authorList>
    </citation>
    <scope>NUCLEOTIDE SEQUENCE [LARGE SCALE GENOMIC DNA]</scope>
    <source>
        <strain evidence="1 2">DSM 44551</strain>
    </source>
</reference>
<evidence type="ECO:0000313" key="2">
    <source>
        <dbReference type="Proteomes" id="UP000572635"/>
    </source>
</evidence>